<dbReference type="RefSeq" id="WP_279628959.1">
    <property type="nucleotide sequence ID" value="NZ_QAOG01000009.1"/>
</dbReference>
<evidence type="ECO:0000256" key="4">
    <source>
        <dbReference type="SAM" id="MobiDB-lite"/>
    </source>
</evidence>
<feature type="region of interest" description="Disordered" evidence="4">
    <location>
        <begin position="1"/>
        <end position="21"/>
    </location>
</feature>
<evidence type="ECO:0000256" key="2">
    <source>
        <dbReference type="ARBA" id="ARBA00022676"/>
    </source>
</evidence>
<dbReference type="EMBL" id="QAOG01000009">
    <property type="protein sequence ID" value="PTQ58299.1"/>
    <property type="molecule type" value="Genomic_DNA"/>
</dbReference>
<feature type="domain" description="Glycosyltransferase 2-like" evidence="5">
    <location>
        <begin position="28"/>
        <end position="163"/>
    </location>
</feature>
<dbReference type="InterPro" id="IPR001173">
    <property type="entry name" value="Glyco_trans_2-like"/>
</dbReference>
<dbReference type="AlphaFoldDB" id="A0A2T5GG42"/>
<reference evidence="6 7" key="1">
    <citation type="submission" date="2018-04" db="EMBL/GenBank/DDBJ databases">
        <title>Genomic Encyclopedia of Type Strains, Phase III (KMG-III): the genomes of soil and plant-associated and newly described type strains.</title>
        <authorList>
            <person name="Whitman W."/>
        </authorList>
    </citation>
    <scope>NUCLEOTIDE SEQUENCE [LARGE SCALE GENOMIC DNA]</scope>
    <source>
        <strain evidence="6 7">MA101b</strain>
    </source>
</reference>
<keyword evidence="3" id="KW-0808">Transferase</keyword>
<keyword evidence="7" id="KW-1185">Reference proteome</keyword>
<dbReference type="Pfam" id="PF00535">
    <property type="entry name" value="Glycos_transf_2"/>
    <property type="match status" value="1"/>
</dbReference>
<organism evidence="6 7">
    <name type="scientific">Sphingomonas aurantiaca</name>
    <dbReference type="NCBI Taxonomy" id="185949"/>
    <lineage>
        <taxon>Bacteria</taxon>
        <taxon>Pseudomonadati</taxon>
        <taxon>Pseudomonadota</taxon>
        <taxon>Alphaproteobacteria</taxon>
        <taxon>Sphingomonadales</taxon>
        <taxon>Sphingomonadaceae</taxon>
        <taxon>Sphingomonas</taxon>
    </lineage>
</organism>
<keyword evidence="2" id="KW-0328">Glycosyltransferase</keyword>
<dbReference type="PANTHER" id="PTHR43179">
    <property type="entry name" value="RHAMNOSYLTRANSFERASE WBBL"/>
    <property type="match status" value="1"/>
</dbReference>
<evidence type="ECO:0000256" key="3">
    <source>
        <dbReference type="ARBA" id="ARBA00022679"/>
    </source>
</evidence>
<name>A0A2T5GG42_9SPHN</name>
<evidence type="ECO:0000256" key="1">
    <source>
        <dbReference type="ARBA" id="ARBA00006739"/>
    </source>
</evidence>
<comment type="caution">
    <text evidence="6">The sequence shown here is derived from an EMBL/GenBank/DDBJ whole genome shotgun (WGS) entry which is preliminary data.</text>
</comment>
<gene>
    <name evidence="6" type="ORF">C8J26_3899</name>
</gene>
<dbReference type="CDD" id="cd04186">
    <property type="entry name" value="GT_2_like_c"/>
    <property type="match status" value="1"/>
</dbReference>
<evidence type="ECO:0000313" key="6">
    <source>
        <dbReference type="EMBL" id="PTQ58299.1"/>
    </source>
</evidence>
<proteinExistence type="inferred from homology"/>
<dbReference type="InterPro" id="IPR029044">
    <property type="entry name" value="Nucleotide-diphossugar_trans"/>
</dbReference>
<dbReference type="Proteomes" id="UP000244189">
    <property type="component" value="Unassembled WGS sequence"/>
</dbReference>
<dbReference type="GO" id="GO:0016757">
    <property type="term" value="F:glycosyltransferase activity"/>
    <property type="evidence" value="ECO:0007669"/>
    <property type="project" value="UniProtKB-KW"/>
</dbReference>
<evidence type="ECO:0000259" key="5">
    <source>
        <dbReference type="Pfam" id="PF00535"/>
    </source>
</evidence>
<sequence length="313" mass="33975">MRFPPPASSPASSPAPSPATRTPPRIAIVTVLYNSVPVLPDFLASLSAQTDENWQLIAIDNASSDASVAMVHAWGDTSAMVVANDTNVGFAAATNQGILLAQDAGFDAVLLLNNDTVFGPDFMARLADAARTVPGDILAPVVLYDDAPDRAWFAGGRFTWWRGAFQPHASEHIPPGDAPSWPADFAPGCALLVPVAVFERIGLLDEQFFVYWEDADFCLRCKAAGIPITVLRAPTIRHKVSTLTQGETSDFSVRMYQGNQIRFLHKHLGMPATLAQLPLLTAKALLRYVARRERWATTRLRLTTIASALKTRP</sequence>
<feature type="compositionally biased region" description="Pro residues" evidence="4">
    <location>
        <begin position="1"/>
        <end position="17"/>
    </location>
</feature>
<evidence type="ECO:0000313" key="7">
    <source>
        <dbReference type="Proteomes" id="UP000244189"/>
    </source>
</evidence>
<dbReference type="SUPFAM" id="SSF53448">
    <property type="entry name" value="Nucleotide-diphospho-sugar transferases"/>
    <property type="match status" value="1"/>
</dbReference>
<accession>A0A2T5GG42</accession>
<dbReference type="PANTHER" id="PTHR43179:SF12">
    <property type="entry name" value="GALACTOFURANOSYLTRANSFERASE GLFT2"/>
    <property type="match status" value="1"/>
</dbReference>
<protein>
    <recommendedName>
        <fullName evidence="5">Glycosyltransferase 2-like domain-containing protein</fullName>
    </recommendedName>
</protein>
<dbReference type="Gene3D" id="3.90.550.10">
    <property type="entry name" value="Spore Coat Polysaccharide Biosynthesis Protein SpsA, Chain A"/>
    <property type="match status" value="1"/>
</dbReference>
<comment type="similarity">
    <text evidence="1">Belongs to the glycosyltransferase 2 family.</text>
</comment>